<feature type="domain" description="Resolvase/invertase-type recombinase catalytic" evidence="5">
    <location>
        <begin position="13"/>
        <end position="164"/>
    </location>
</feature>
<dbReference type="InterPro" id="IPR036162">
    <property type="entry name" value="Resolvase-like_N_sf"/>
</dbReference>
<evidence type="ECO:0000256" key="1">
    <source>
        <dbReference type="ARBA" id="ARBA00022908"/>
    </source>
</evidence>
<name>A0A2M6WIG2_9BACT</name>
<dbReference type="SMART" id="SM00857">
    <property type="entry name" value="Resolvase"/>
    <property type="match status" value="1"/>
</dbReference>
<evidence type="ECO:0000256" key="3">
    <source>
        <dbReference type="ARBA" id="ARBA00023172"/>
    </source>
</evidence>
<dbReference type="GO" id="GO:0003677">
    <property type="term" value="F:DNA binding"/>
    <property type="evidence" value="ECO:0007669"/>
    <property type="project" value="UniProtKB-KW"/>
</dbReference>
<keyword evidence="1" id="KW-0229">DNA integration</keyword>
<keyword evidence="2" id="KW-0238">DNA-binding</keyword>
<organism evidence="7 8">
    <name type="scientific">Candidatus Harrisonbacteria bacterium CG10_big_fil_rev_8_21_14_0_10_42_17</name>
    <dbReference type="NCBI Taxonomy" id="1974584"/>
    <lineage>
        <taxon>Bacteria</taxon>
        <taxon>Candidatus Harrisoniibacteriota</taxon>
    </lineage>
</organism>
<dbReference type="AlphaFoldDB" id="A0A2M6WIG2"/>
<dbReference type="SUPFAM" id="SSF53041">
    <property type="entry name" value="Resolvase-like"/>
    <property type="match status" value="1"/>
</dbReference>
<dbReference type="CDD" id="cd00338">
    <property type="entry name" value="Ser_Recombinase"/>
    <property type="match status" value="1"/>
</dbReference>
<protein>
    <recommendedName>
        <fullName evidence="9">Recombinase family protein</fullName>
    </recommendedName>
</protein>
<evidence type="ECO:0000313" key="7">
    <source>
        <dbReference type="EMBL" id="PIT92578.1"/>
    </source>
</evidence>
<dbReference type="InterPro" id="IPR006118">
    <property type="entry name" value="Recombinase_CS"/>
</dbReference>
<dbReference type="InterPro" id="IPR011109">
    <property type="entry name" value="DNA_bind_recombinase_dom"/>
</dbReference>
<dbReference type="Pfam" id="PF00239">
    <property type="entry name" value="Resolvase"/>
    <property type="match status" value="1"/>
</dbReference>
<dbReference type="InterPro" id="IPR006119">
    <property type="entry name" value="Resolv_N"/>
</dbReference>
<keyword evidence="3" id="KW-0233">DNA recombination</keyword>
<dbReference type="PROSITE" id="PS51736">
    <property type="entry name" value="RECOMBINASES_3"/>
    <property type="match status" value="1"/>
</dbReference>
<dbReference type="EMBL" id="PFBA01000013">
    <property type="protein sequence ID" value="PIT92578.1"/>
    <property type="molecule type" value="Genomic_DNA"/>
</dbReference>
<dbReference type="Gene3D" id="3.40.50.1390">
    <property type="entry name" value="Resolvase, N-terminal catalytic domain"/>
    <property type="match status" value="1"/>
</dbReference>
<dbReference type="Proteomes" id="UP000228635">
    <property type="component" value="Unassembled WGS sequence"/>
</dbReference>
<feature type="active site" description="O-(5'-phospho-DNA)-serine intermediate" evidence="4">
    <location>
        <position position="21"/>
    </location>
</feature>
<comment type="caution">
    <text evidence="7">The sequence shown here is derived from an EMBL/GenBank/DDBJ whole genome shotgun (WGS) entry which is preliminary data.</text>
</comment>
<evidence type="ECO:0008006" key="9">
    <source>
        <dbReference type="Google" id="ProtNLM"/>
    </source>
</evidence>
<feature type="domain" description="Recombinase" evidence="6">
    <location>
        <begin position="171"/>
        <end position="280"/>
    </location>
</feature>
<evidence type="ECO:0000256" key="4">
    <source>
        <dbReference type="PROSITE-ProRule" id="PRU10137"/>
    </source>
</evidence>
<sequence>MIMTMNQENQSMQAVGYARVSSKDQEDTGYSLPAQEKLLRDYADRNGFELVKVFAIQESAAGKIQRKIFHEMLEYVTKSKINTIFVETTDRLTRNFADVPIIDEWILADEKHTIHLVKEGCTLHKDSKSHEWFMWRVKVTTAEYYIRLLSENVKKGQKEKLAQGWLPSKPPLGYKTIGEKGHKIHVIDEEKSPMVKKMFDLYATNVSSTKRLADEMYKLGMRSRGGNKVSHSRVHQLLGDPFYYGMNRWNGKVGKGEHEPLITKELFMRCQDIMHSNGTPKHNKHNSLFKNVFRCDECKGKVTWEIQKGHWYGHCNHYKNCSQREWVKQENVDLQVMENIEQLSSKHDEAIENMLGWVQSALKESHGEEIEFREKAAGELERRYQVATQRLDKIYDDKIDGKISEDFYKKKYEQYKIEQEEVMDSLNKHKNANLKYYDMGSIFLQMAKEARKIYVNRSSIEMVDDKKLLMSLLFSNSTINGKKVEISYHKAFKMVSERVMQMLGEKIDGKNTFEPPKEPVDKGKTPAFADVNPIWLPE</sequence>
<dbReference type="PROSITE" id="PS00397">
    <property type="entry name" value="RECOMBINASES_1"/>
    <property type="match status" value="1"/>
</dbReference>
<evidence type="ECO:0000259" key="5">
    <source>
        <dbReference type="PROSITE" id="PS51736"/>
    </source>
</evidence>
<evidence type="ECO:0000259" key="6">
    <source>
        <dbReference type="PROSITE" id="PS51737"/>
    </source>
</evidence>
<gene>
    <name evidence="7" type="ORF">COU08_01115</name>
</gene>
<dbReference type="PROSITE" id="PS51737">
    <property type="entry name" value="RECOMBINASE_DNA_BIND"/>
    <property type="match status" value="1"/>
</dbReference>
<dbReference type="InterPro" id="IPR038109">
    <property type="entry name" value="DNA_bind_recomb_sf"/>
</dbReference>
<dbReference type="GO" id="GO:0015074">
    <property type="term" value="P:DNA integration"/>
    <property type="evidence" value="ECO:0007669"/>
    <property type="project" value="UniProtKB-KW"/>
</dbReference>
<dbReference type="Gene3D" id="3.90.1750.20">
    <property type="entry name" value="Putative Large Serine Recombinase, Chain B, Domain 2"/>
    <property type="match status" value="1"/>
</dbReference>
<dbReference type="InterPro" id="IPR050639">
    <property type="entry name" value="SSR_resolvase"/>
</dbReference>
<dbReference type="GO" id="GO:0000150">
    <property type="term" value="F:DNA strand exchange activity"/>
    <property type="evidence" value="ECO:0007669"/>
    <property type="project" value="InterPro"/>
</dbReference>
<evidence type="ECO:0000256" key="2">
    <source>
        <dbReference type="ARBA" id="ARBA00023125"/>
    </source>
</evidence>
<accession>A0A2M6WIG2</accession>
<reference evidence="8" key="1">
    <citation type="submission" date="2017-09" db="EMBL/GenBank/DDBJ databases">
        <title>Depth-based differentiation of microbial function through sediment-hosted aquifers and enrichment of novel symbionts in the deep terrestrial subsurface.</title>
        <authorList>
            <person name="Probst A.J."/>
            <person name="Ladd B."/>
            <person name="Jarett J.K."/>
            <person name="Geller-Mcgrath D.E."/>
            <person name="Sieber C.M.K."/>
            <person name="Emerson J.B."/>
            <person name="Anantharaman K."/>
            <person name="Thomas B.C."/>
            <person name="Malmstrom R."/>
            <person name="Stieglmeier M."/>
            <person name="Klingl A."/>
            <person name="Woyke T."/>
            <person name="Ryan C.M."/>
            <person name="Banfield J.F."/>
        </authorList>
    </citation>
    <scope>NUCLEOTIDE SEQUENCE [LARGE SCALE GENOMIC DNA]</scope>
</reference>
<evidence type="ECO:0000313" key="8">
    <source>
        <dbReference type="Proteomes" id="UP000228635"/>
    </source>
</evidence>
<proteinExistence type="predicted"/>
<dbReference type="Pfam" id="PF07508">
    <property type="entry name" value="Recombinase"/>
    <property type="match status" value="1"/>
</dbReference>
<dbReference type="PANTHER" id="PTHR30461">
    <property type="entry name" value="DNA-INVERTASE FROM LAMBDOID PROPHAGE"/>
    <property type="match status" value="1"/>
</dbReference>
<dbReference type="PANTHER" id="PTHR30461:SF2">
    <property type="entry name" value="SERINE RECOMBINASE PINE-RELATED"/>
    <property type="match status" value="1"/>
</dbReference>